<dbReference type="Gene3D" id="3.40.50.720">
    <property type="entry name" value="NAD(P)-binding Rossmann-like Domain"/>
    <property type="match status" value="1"/>
</dbReference>
<dbReference type="Pfam" id="PF02719">
    <property type="entry name" value="Polysacc_synt_2"/>
    <property type="match status" value="1"/>
</dbReference>
<dbReference type="InterPro" id="IPR020025">
    <property type="entry name" value="PseB"/>
</dbReference>
<evidence type="ECO:0000256" key="1">
    <source>
        <dbReference type="ARBA" id="ARBA00007430"/>
    </source>
</evidence>
<sequence length="339" mass="37987">MINMLNGKKILVTGGTGSFGKQFIERVFNKYPNVERVVVYSRDELKQYEMAQAFPESEFPQLRFFIGDVRDGERLKRACEGIDLIIHAAALKHVPIAEYNPNECIKTNIDGAQNVVNAALDCDVKNVVALSTDKACAPINLYGATKLCSDKLFIAANNMKGSRDLRFSVVRYGNVLGSRGSVVPFFIKQREKGFLPITDEGMTRFNITLDEGVDMVMHAIENSWGGELYVPKIPSYKIMDVANAVAPNVETRLVGIRAGEKLHEEMISETDAMNTYDCGKYYVIAPSTHVWDMEKWVSTFSAKKVPVGFKYNSGTNEEWLNVEELRTQIVEHVDPGFTC</sequence>
<dbReference type="CDD" id="cd05237">
    <property type="entry name" value="UDP_invert_4-6DH_SDR_e"/>
    <property type="match status" value="1"/>
</dbReference>
<comment type="similarity">
    <text evidence="1">Belongs to the polysaccharide synthase family.</text>
</comment>
<dbReference type="InterPro" id="IPR051203">
    <property type="entry name" value="Polysaccharide_Synthase-Rel"/>
</dbReference>
<dbReference type="InterPro" id="IPR036291">
    <property type="entry name" value="NAD(P)-bd_dom_sf"/>
</dbReference>
<dbReference type="PANTHER" id="PTHR43318">
    <property type="entry name" value="UDP-N-ACETYLGLUCOSAMINE 4,6-DEHYDRATASE"/>
    <property type="match status" value="1"/>
</dbReference>
<protein>
    <submittedName>
        <fullName evidence="3">UDP-N-acetylglucosamine 4,6-dehydratase (Inverting)</fullName>
    </submittedName>
</protein>
<evidence type="ECO:0000313" key="3">
    <source>
        <dbReference type="EMBL" id="OUR98851.1"/>
    </source>
</evidence>
<evidence type="ECO:0000313" key="4">
    <source>
        <dbReference type="Proteomes" id="UP000196531"/>
    </source>
</evidence>
<dbReference type="NCBIfam" id="TIGR03589">
    <property type="entry name" value="PseB"/>
    <property type="match status" value="1"/>
</dbReference>
<reference evidence="4" key="1">
    <citation type="journal article" date="2017" name="Proc. Natl. Acad. Sci. U.S.A.">
        <title>Simulation of Deepwater Horizon oil plume reveals substrate specialization within a complex community of hydrocarbon-degraders.</title>
        <authorList>
            <person name="Hu P."/>
            <person name="Dubinsky E.A."/>
            <person name="Probst A.J."/>
            <person name="Wang J."/>
            <person name="Sieber C.M.K."/>
            <person name="Tom L.M."/>
            <person name="Gardinali P."/>
            <person name="Banfield J.F."/>
            <person name="Atlas R.M."/>
            <person name="Andersen G.L."/>
        </authorList>
    </citation>
    <scope>NUCLEOTIDE SEQUENCE [LARGE SCALE GENOMIC DNA]</scope>
</reference>
<dbReference type="PANTHER" id="PTHR43318:SF2">
    <property type="entry name" value="UDP-N-ACETYLGLUCOSAMINE 4,6-DEHYDRATASE (INVERTING)"/>
    <property type="match status" value="1"/>
</dbReference>
<accession>A0A1Y5FB64</accession>
<gene>
    <name evidence="3" type="ORF">A9Q84_05405</name>
</gene>
<feature type="domain" description="Polysaccharide biosynthesis protein CapD-like" evidence="2">
    <location>
        <begin position="10"/>
        <end position="285"/>
    </location>
</feature>
<proteinExistence type="inferred from homology"/>
<dbReference type="EMBL" id="MAAO01000004">
    <property type="protein sequence ID" value="OUR98851.1"/>
    <property type="molecule type" value="Genomic_DNA"/>
</dbReference>
<name>A0A1Y5FB64_9BACT</name>
<dbReference type="AlphaFoldDB" id="A0A1Y5FB64"/>
<dbReference type="Proteomes" id="UP000196531">
    <property type="component" value="Unassembled WGS sequence"/>
</dbReference>
<dbReference type="SUPFAM" id="SSF51735">
    <property type="entry name" value="NAD(P)-binding Rossmann-fold domains"/>
    <property type="match status" value="1"/>
</dbReference>
<dbReference type="InterPro" id="IPR003869">
    <property type="entry name" value="Polysac_CapD-like"/>
</dbReference>
<organism evidence="3 4">
    <name type="scientific">Halobacteriovorax marinus</name>
    <dbReference type="NCBI Taxonomy" id="97084"/>
    <lineage>
        <taxon>Bacteria</taxon>
        <taxon>Pseudomonadati</taxon>
        <taxon>Bdellovibrionota</taxon>
        <taxon>Bacteriovoracia</taxon>
        <taxon>Bacteriovoracales</taxon>
        <taxon>Halobacteriovoraceae</taxon>
        <taxon>Halobacteriovorax</taxon>
    </lineage>
</organism>
<comment type="caution">
    <text evidence="3">The sequence shown here is derived from an EMBL/GenBank/DDBJ whole genome shotgun (WGS) entry which is preliminary data.</text>
</comment>
<evidence type="ECO:0000259" key="2">
    <source>
        <dbReference type="Pfam" id="PF02719"/>
    </source>
</evidence>